<keyword evidence="2" id="KW-1185">Reference proteome</keyword>
<sequence length="83" mass="8737">MKLIVRSEPTSRSSPSAVDDETYAELVRLAANGAVEPGQFAARILTAGITRARFGEAAKDFAAEHAAGFANRFGTGPDRRAAT</sequence>
<gene>
    <name evidence="1" type="ORF">OG835_00970</name>
</gene>
<name>A0ACD4ZCN5_9ACTN</name>
<accession>A0ACD4ZCN5</accession>
<evidence type="ECO:0000313" key="2">
    <source>
        <dbReference type="Proteomes" id="UP001348369"/>
    </source>
</evidence>
<dbReference type="EMBL" id="CP109109">
    <property type="protein sequence ID" value="WSB95741.1"/>
    <property type="molecule type" value="Genomic_DNA"/>
</dbReference>
<protein>
    <submittedName>
        <fullName evidence="1">Uncharacterized protein</fullName>
    </submittedName>
</protein>
<proteinExistence type="predicted"/>
<organism evidence="1 2">
    <name type="scientific">Streptomyces scopuliridis</name>
    <dbReference type="NCBI Taxonomy" id="452529"/>
    <lineage>
        <taxon>Bacteria</taxon>
        <taxon>Bacillati</taxon>
        <taxon>Actinomycetota</taxon>
        <taxon>Actinomycetes</taxon>
        <taxon>Kitasatosporales</taxon>
        <taxon>Streptomycetaceae</taxon>
        <taxon>Streptomyces</taxon>
    </lineage>
</organism>
<evidence type="ECO:0000313" key="1">
    <source>
        <dbReference type="EMBL" id="WSB95741.1"/>
    </source>
</evidence>
<dbReference type="Proteomes" id="UP001348369">
    <property type="component" value="Chromosome"/>
</dbReference>
<reference evidence="1" key="1">
    <citation type="submission" date="2022-10" db="EMBL/GenBank/DDBJ databases">
        <title>The complete genomes of actinobacterial strains from the NBC collection.</title>
        <authorList>
            <person name="Joergensen T.S."/>
            <person name="Alvarez Arevalo M."/>
            <person name="Sterndorff E.B."/>
            <person name="Faurdal D."/>
            <person name="Vuksanovic O."/>
            <person name="Mourched A.-S."/>
            <person name="Charusanti P."/>
            <person name="Shaw S."/>
            <person name="Blin K."/>
            <person name="Weber T."/>
        </authorList>
    </citation>
    <scope>NUCLEOTIDE SEQUENCE</scope>
    <source>
        <strain evidence="1">NBC 01771</strain>
    </source>
</reference>